<sequence>MLFFAVGFVIVSGTYSLWLYLGGISGVETSAVAGQSETLSREALNNTLELYEQREQRFEYVKNNPPNIQDPSR</sequence>
<evidence type="ECO:0000313" key="1">
    <source>
        <dbReference type="EMBL" id="PIR86307.1"/>
    </source>
</evidence>
<name>A0A2H0UIS5_9BACT</name>
<protein>
    <submittedName>
        <fullName evidence="1">Uncharacterized protein</fullName>
    </submittedName>
</protein>
<comment type="caution">
    <text evidence="1">The sequence shown here is derived from an EMBL/GenBank/DDBJ whole genome shotgun (WGS) entry which is preliminary data.</text>
</comment>
<reference evidence="2" key="1">
    <citation type="submission" date="2017-09" db="EMBL/GenBank/DDBJ databases">
        <title>Depth-based differentiation of microbial function through sediment-hosted aquifers and enrichment of novel symbionts in the deep terrestrial subsurface.</title>
        <authorList>
            <person name="Probst A.J."/>
            <person name="Ladd B."/>
            <person name="Jarett J.K."/>
            <person name="Geller-Mcgrath D.E."/>
            <person name="Sieber C.M.K."/>
            <person name="Emerson J.B."/>
            <person name="Anantharaman K."/>
            <person name="Thomas B.C."/>
            <person name="Malmstrom R."/>
            <person name="Stieglmeier M."/>
            <person name="Klingl A."/>
            <person name="Woyke T."/>
            <person name="Ryan C.M."/>
            <person name="Banfield J.F."/>
        </authorList>
    </citation>
    <scope>NUCLEOTIDE SEQUENCE [LARGE SCALE GENOMIC DNA]</scope>
</reference>
<proteinExistence type="predicted"/>
<accession>A0A2H0UIS5</accession>
<dbReference type="EMBL" id="PFBF01000037">
    <property type="protein sequence ID" value="PIR86307.1"/>
    <property type="molecule type" value="Genomic_DNA"/>
</dbReference>
<organism evidence="1 2">
    <name type="scientific">Candidatus Kaiserbacteria bacterium CG10_big_fil_rev_8_21_14_0_10_43_70</name>
    <dbReference type="NCBI Taxonomy" id="1974605"/>
    <lineage>
        <taxon>Bacteria</taxon>
        <taxon>Candidatus Kaiseribacteriota</taxon>
    </lineage>
</organism>
<dbReference type="AlphaFoldDB" id="A0A2H0UIS5"/>
<dbReference type="Proteomes" id="UP000230706">
    <property type="component" value="Unassembled WGS sequence"/>
</dbReference>
<gene>
    <name evidence="1" type="ORF">COU13_01645</name>
</gene>
<evidence type="ECO:0000313" key="2">
    <source>
        <dbReference type="Proteomes" id="UP000230706"/>
    </source>
</evidence>